<dbReference type="STRING" id="96561.Dole_1325"/>
<name>A8ZYM4_DESOH</name>
<dbReference type="EMBL" id="CP000859">
    <property type="protein sequence ID" value="ABW67129.1"/>
    <property type="molecule type" value="Genomic_DNA"/>
</dbReference>
<sequence>MRLSILLFFIYQVLWIASRVNTRFKAFIRKAKVRLMIKTADGRHARLFVFDQGRVSTATGPDHDFDAALVWQDPGTAVSVMLKRSQEAVFYAAAEGKLKVEGMSVYALWFDEAVKQAM</sequence>
<proteinExistence type="predicted"/>
<keyword evidence="2" id="KW-1185">Reference proteome</keyword>
<dbReference type="AlphaFoldDB" id="A8ZYM4"/>
<evidence type="ECO:0008006" key="3">
    <source>
        <dbReference type="Google" id="ProtNLM"/>
    </source>
</evidence>
<protein>
    <recommendedName>
        <fullName evidence="3">SCP2 domain-containing protein</fullName>
    </recommendedName>
</protein>
<evidence type="ECO:0000313" key="1">
    <source>
        <dbReference type="EMBL" id="ABW67129.1"/>
    </source>
</evidence>
<accession>A8ZYM4</accession>
<dbReference type="eggNOG" id="ENOG5031ACW">
    <property type="taxonomic scope" value="Bacteria"/>
</dbReference>
<dbReference type="OrthoDB" id="5421878at2"/>
<dbReference type="KEGG" id="dol:Dole_1325"/>
<dbReference type="RefSeq" id="WP_012174746.1">
    <property type="nucleotide sequence ID" value="NC_009943.1"/>
</dbReference>
<organism evidence="1 2">
    <name type="scientific">Desulfosudis oleivorans (strain DSM 6200 / JCM 39069 / Hxd3)</name>
    <name type="common">Desulfococcus oleovorans</name>
    <dbReference type="NCBI Taxonomy" id="96561"/>
    <lineage>
        <taxon>Bacteria</taxon>
        <taxon>Pseudomonadati</taxon>
        <taxon>Thermodesulfobacteriota</taxon>
        <taxon>Desulfobacteria</taxon>
        <taxon>Desulfobacterales</taxon>
        <taxon>Desulfosudaceae</taxon>
        <taxon>Desulfosudis</taxon>
    </lineage>
</organism>
<gene>
    <name evidence="1" type="ordered locus">Dole_1325</name>
</gene>
<dbReference type="HOGENOM" id="CLU_2069304_0_0_7"/>
<dbReference type="Proteomes" id="UP000008561">
    <property type="component" value="Chromosome"/>
</dbReference>
<reference evidence="1 2" key="1">
    <citation type="submission" date="2007-10" db="EMBL/GenBank/DDBJ databases">
        <title>Complete sequence of Desulfococcus oleovorans Hxd3.</title>
        <authorList>
            <consortium name="US DOE Joint Genome Institute"/>
            <person name="Copeland A."/>
            <person name="Lucas S."/>
            <person name="Lapidus A."/>
            <person name="Barry K."/>
            <person name="Glavina del Rio T."/>
            <person name="Dalin E."/>
            <person name="Tice H."/>
            <person name="Pitluck S."/>
            <person name="Kiss H."/>
            <person name="Brettin T."/>
            <person name="Bruce D."/>
            <person name="Detter J.C."/>
            <person name="Han C."/>
            <person name="Schmutz J."/>
            <person name="Larimer F."/>
            <person name="Land M."/>
            <person name="Hauser L."/>
            <person name="Kyrpides N."/>
            <person name="Kim E."/>
            <person name="Wawrik B."/>
            <person name="Richardson P."/>
        </authorList>
    </citation>
    <scope>NUCLEOTIDE SEQUENCE [LARGE SCALE GENOMIC DNA]</scope>
    <source>
        <strain evidence="2">DSM 6200 / JCM 39069 / Hxd3</strain>
    </source>
</reference>
<evidence type="ECO:0000313" key="2">
    <source>
        <dbReference type="Proteomes" id="UP000008561"/>
    </source>
</evidence>